<accession>A0A7Y0WSS0</accession>
<name>A0A7Y0WSS0_9GAMM</name>
<organism evidence="3 4">
    <name type="scientific">Marinobacter orientalis</name>
    <dbReference type="NCBI Taxonomy" id="1928859"/>
    <lineage>
        <taxon>Bacteria</taxon>
        <taxon>Pseudomonadati</taxon>
        <taxon>Pseudomonadota</taxon>
        <taxon>Gammaproteobacteria</taxon>
        <taxon>Pseudomonadales</taxon>
        <taxon>Marinobacteraceae</taxon>
        <taxon>Marinobacter</taxon>
    </lineage>
</organism>
<dbReference type="AlphaFoldDB" id="A0A7Y0WSS0"/>
<dbReference type="RefSeq" id="WP_135955252.1">
    <property type="nucleotide sequence ID" value="NZ_JABCKY010000003.1"/>
</dbReference>
<keyword evidence="1" id="KW-0472">Membrane</keyword>
<dbReference type="InterPro" id="IPR032816">
    <property type="entry name" value="VTT_dom"/>
</dbReference>
<dbReference type="EMBL" id="JABCKY010000003">
    <property type="protein sequence ID" value="NMT64076.1"/>
    <property type="molecule type" value="Genomic_DNA"/>
</dbReference>
<dbReference type="InterPro" id="IPR051311">
    <property type="entry name" value="DedA_domain"/>
</dbReference>
<dbReference type="Proteomes" id="UP000567186">
    <property type="component" value="Unassembled WGS sequence"/>
</dbReference>
<dbReference type="PANTHER" id="PTHR42709">
    <property type="entry name" value="ALKALINE PHOSPHATASE LIKE PROTEIN"/>
    <property type="match status" value="1"/>
</dbReference>
<reference evidence="3 4" key="1">
    <citation type="submission" date="2020-04" db="EMBL/GenBank/DDBJ databases">
        <title>Marinobacter oceani sp. nov., isolated from marine solar saltern.</title>
        <authorList>
            <person name="Chen X.-Y."/>
        </authorList>
    </citation>
    <scope>NUCLEOTIDE SEQUENCE [LARGE SCALE GENOMIC DNA]</scope>
    <source>
        <strain evidence="3 4">W62</strain>
    </source>
</reference>
<keyword evidence="1" id="KW-0812">Transmembrane</keyword>
<feature type="transmembrane region" description="Helical" evidence="1">
    <location>
        <begin position="37"/>
        <end position="57"/>
    </location>
</feature>
<dbReference type="OrthoDB" id="9814483at2"/>
<evidence type="ECO:0000256" key="1">
    <source>
        <dbReference type="SAM" id="Phobius"/>
    </source>
</evidence>
<evidence type="ECO:0000259" key="2">
    <source>
        <dbReference type="Pfam" id="PF09335"/>
    </source>
</evidence>
<protein>
    <submittedName>
        <fullName evidence="3">DedA family protein</fullName>
    </submittedName>
</protein>
<sequence length="146" mass="16219">MAYLTLFTTALAAATLLPAYSEILLGGMVTQGYSLWWIWFWATAGNTLGSVVNGIIGRQVDRFKHKRWFPVTANQLERARIRFNRYGQWSLLMGWLPIGGDALTLVGGIMRVPWLNFVVLVGIGKGIRYALVIWLVLEASGVPAPP</sequence>
<evidence type="ECO:0000313" key="3">
    <source>
        <dbReference type="EMBL" id="NMT64076.1"/>
    </source>
</evidence>
<dbReference type="PANTHER" id="PTHR42709:SF4">
    <property type="entry name" value="INNER MEMBRANE PROTEIN YQAA"/>
    <property type="match status" value="1"/>
</dbReference>
<comment type="caution">
    <text evidence="3">The sequence shown here is derived from an EMBL/GenBank/DDBJ whole genome shotgun (WGS) entry which is preliminary data.</text>
</comment>
<gene>
    <name evidence="3" type="ORF">HIU99_10745</name>
</gene>
<proteinExistence type="predicted"/>
<keyword evidence="1" id="KW-1133">Transmembrane helix</keyword>
<keyword evidence="4" id="KW-1185">Reference proteome</keyword>
<dbReference type="Pfam" id="PF09335">
    <property type="entry name" value="VTT_dom"/>
    <property type="match status" value="1"/>
</dbReference>
<feature type="transmembrane region" description="Helical" evidence="1">
    <location>
        <begin position="115"/>
        <end position="137"/>
    </location>
</feature>
<feature type="domain" description="VTT" evidence="2">
    <location>
        <begin position="23"/>
        <end position="133"/>
    </location>
</feature>
<dbReference type="GO" id="GO:0005886">
    <property type="term" value="C:plasma membrane"/>
    <property type="evidence" value="ECO:0007669"/>
    <property type="project" value="UniProtKB-ARBA"/>
</dbReference>
<evidence type="ECO:0000313" key="4">
    <source>
        <dbReference type="Proteomes" id="UP000567186"/>
    </source>
</evidence>